<dbReference type="WBParaSite" id="BPAG_0001391601-mRNA-1">
    <property type="protein sequence ID" value="BPAG_0001391601-mRNA-1"/>
    <property type="gene ID" value="BPAG_0001391601"/>
</dbReference>
<evidence type="ECO:0000313" key="3">
    <source>
        <dbReference type="WBParaSite" id="BPAG_0001391601-mRNA-1"/>
    </source>
</evidence>
<sequence>MQVNDDQMTVLIVVQQADDRYTQVGNVNKWGKCDIVGMTSERVSATKYFTFSRLVVSFTATEGDRIS</sequence>
<dbReference type="Proteomes" id="UP000278627">
    <property type="component" value="Unassembled WGS sequence"/>
</dbReference>
<dbReference type="AlphaFoldDB" id="A0A0N4TY34"/>
<gene>
    <name evidence="1" type="ORF">BPAG_LOCUS13844</name>
</gene>
<name>A0A0N4TY34_BRUPA</name>
<dbReference type="EMBL" id="UZAD01013460">
    <property type="protein sequence ID" value="VDN95029.1"/>
    <property type="molecule type" value="Genomic_DNA"/>
</dbReference>
<accession>A0A0N4TY34</accession>
<evidence type="ECO:0000313" key="1">
    <source>
        <dbReference type="EMBL" id="VDN95029.1"/>
    </source>
</evidence>
<protein>
    <submittedName>
        <fullName evidence="3">Phage protein</fullName>
    </submittedName>
</protein>
<reference evidence="3" key="1">
    <citation type="submission" date="2017-02" db="UniProtKB">
        <authorList>
            <consortium name="WormBaseParasite"/>
        </authorList>
    </citation>
    <scope>IDENTIFICATION</scope>
</reference>
<evidence type="ECO:0000313" key="2">
    <source>
        <dbReference type="Proteomes" id="UP000278627"/>
    </source>
</evidence>
<organism evidence="3">
    <name type="scientific">Brugia pahangi</name>
    <name type="common">Filarial nematode worm</name>
    <dbReference type="NCBI Taxonomy" id="6280"/>
    <lineage>
        <taxon>Eukaryota</taxon>
        <taxon>Metazoa</taxon>
        <taxon>Ecdysozoa</taxon>
        <taxon>Nematoda</taxon>
        <taxon>Chromadorea</taxon>
        <taxon>Rhabditida</taxon>
        <taxon>Spirurina</taxon>
        <taxon>Spiruromorpha</taxon>
        <taxon>Filarioidea</taxon>
        <taxon>Onchocercidae</taxon>
        <taxon>Brugia</taxon>
    </lineage>
</organism>
<proteinExistence type="predicted"/>
<keyword evidence="2" id="KW-1185">Reference proteome</keyword>
<reference evidence="1 2" key="2">
    <citation type="submission" date="2018-11" db="EMBL/GenBank/DDBJ databases">
        <authorList>
            <consortium name="Pathogen Informatics"/>
        </authorList>
    </citation>
    <scope>NUCLEOTIDE SEQUENCE [LARGE SCALE GENOMIC DNA]</scope>
</reference>